<proteinExistence type="predicted"/>
<keyword evidence="2" id="KW-1185">Reference proteome</keyword>
<accession>A0ABR0FUI4</accession>
<comment type="caution">
    <text evidence="1">The sequence shown here is derived from an EMBL/GenBank/DDBJ whole genome shotgun (WGS) entry which is preliminary data.</text>
</comment>
<dbReference type="Proteomes" id="UP001322138">
    <property type="component" value="Unassembled WGS sequence"/>
</dbReference>
<dbReference type="GeneID" id="87890823"/>
<dbReference type="RefSeq" id="XP_062736574.1">
    <property type="nucleotide sequence ID" value="XM_062871767.1"/>
</dbReference>
<name>A0ABR0FUI4_9PEZI</name>
<organism evidence="1 2">
    <name type="scientific">Podospora bellae-mahoneyi</name>
    <dbReference type="NCBI Taxonomy" id="2093777"/>
    <lineage>
        <taxon>Eukaryota</taxon>
        <taxon>Fungi</taxon>
        <taxon>Dikarya</taxon>
        <taxon>Ascomycota</taxon>
        <taxon>Pezizomycotina</taxon>
        <taxon>Sordariomycetes</taxon>
        <taxon>Sordariomycetidae</taxon>
        <taxon>Sordariales</taxon>
        <taxon>Podosporaceae</taxon>
        <taxon>Podospora</taxon>
    </lineage>
</organism>
<evidence type="ECO:0000313" key="2">
    <source>
        <dbReference type="Proteomes" id="UP001322138"/>
    </source>
</evidence>
<gene>
    <name evidence="1" type="ORF">QC761_0002600</name>
</gene>
<sequence>MLKTFASIVPNPPNTAFFENSFSFGYACRAGTYSIQLLDWPEELGDCTIQELFLFYPQDDDPVFCPQDPNNDEAGVS</sequence>
<reference evidence="1 2" key="1">
    <citation type="journal article" date="2023" name="bioRxiv">
        <title>High-quality genome assemblies of four members of thePodospora anserinaspecies complex.</title>
        <authorList>
            <person name="Ament-Velasquez S.L."/>
            <person name="Vogan A.A."/>
            <person name="Wallerman O."/>
            <person name="Hartmann F."/>
            <person name="Gautier V."/>
            <person name="Silar P."/>
            <person name="Giraud T."/>
            <person name="Johannesson H."/>
        </authorList>
    </citation>
    <scope>NUCLEOTIDE SEQUENCE [LARGE SCALE GENOMIC DNA]</scope>
    <source>
        <strain evidence="1 2">CBS 112042</strain>
    </source>
</reference>
<dbReference type="EMBL" id="JAFFGZ010000001">
    <property type="protein sequence ID" value="KAK4647598.1"/>
    <property type="molecule type" value="Genomic_DNA"/>
</dbReference>
<protein>
    <submittedName>
        <fullName evidence="1">Uncharacterized protein</fullName>
    </submittedName>
</protein>
<evidence type="ECO:0000313" key="1">
    <source>
        <dbReference type="EMBL" id="KAK4647598.1"/>
    </source>
</evidence>